<organism evidence="1 2">
    <name type="scientific">Naganishia liquefaciens</name>
    <dbReference type="NCBI Taxonomy" id="104408"/>
    <lineage>
        <taxon>Eukaryota</taxon>
        <taxon>Fungi</taxon>
        <taxon>Dikarya</taxon>
        <taxon>Basidiomycota</taxon>
        <taxon>Agaricomycotina</taxon>
        <taxon>Tremellomycetes</taxon>
        <taxon>Filobasidiales</taxon>
        <taxon>Filobasidiaceae</taxon>
        <taxon>Naganishia</taxon>
    </lineage>
</organism>
<evidence type="ECO:0000313" key="1">
    <source>
        <dbReference type="EMBL" id="GHJ87027.1"/>
    </source>
</evidence>
<dbReference type="Proteomes" id="UP000620104">
    <property type="component" value="Unassembled WGS sequence"/>
</dbReference>
<name>A0A8H3YGA3_9TREE</name>
<dbReference type="EMBL" id="BLZA01000020">
    <property type="protein sequence ID" value="GHJ87027.1"/>
    <property type="molecule type" value="Genomic_DNA"/>
</dbReference>
<dbReference type="AlphaFoldDB" id="A0A8H3YGA3"/>
<comment type="caution">
    <text evidence="1">The sequence shown here is derived from an EMBL/GenBank/DDBJ whole genome shotgun (WGS) entry which is preliminary data.</text>
</comment>
<protein>
    <submittedName>
        <fullName evidence="1">Uncharacterized protein</fullName>
    </submittedName>
</protein>
<accession>A0A8H3YGA3</accession>
<evidence type="ECO:0000313" key="2">
    <source>
        <dbReference type="Proteomes" id="UP000620104"/>
    </source>
</evidence>
<gene>
    <name evidence="1" type="ORF">NliqN6_3429</name>
</gene>
<proteinExistence type="predicted"/>
<sequence length="127" mass="14257">MEESHLDSKPVPLFRSLKEEYQVGKDSHLKVEKLWTCLRKVYNRSPRRGSRITFLALGISAAKFHSSVKHLPKLLPAVPISVFGVFGTVLEPDGPGVLTSPWPPDSLVSFALFFLEAVLRSDSRLQR</sequence>
<reference evidence="1" key="1">
    <citation type="submission" date="2020-07" db="EMBL/GenBank/DDBJ databases">
        <title>Draft Genome Sequence of a Deep-Sea Yeast, Naganishia (Cryptococcus) liquefaciens strain N6.</title>
        <authorList>
            <person name="Han Y.W."/>
            <person name="Kajitani R."/>
            <person name="Morimoto H."/>
            <person name="Parhat M."/>
            <person name="Tsubouchi H."/>
            <person name="Bakenova O."/>
            <person name="Ogata M."/>
            <person name="Argunhan B."/>
            <person name="Aoki R."/>
            <person name="Kajiwara S."/>
            <person name="Itoh T."/>
            <person name="Iwasaki H."/>
        </authorList>
    </citation>
    <scope>NUCLEOTIDE SEQUENCE</scope>
    <source>
        <strain evidence="1">N6</strain>
    </source>
</reference>
<keyword evidence="2" id="KW-1185">Reference proteome</keyword>